<evidence type="ECO:0008006" key="3">
    <source>
        <dbReference type="Google" id="ProtNLM"/>
    </source>
</evidence>
<organism evidence="1 2">
    <name type="scientific">Alishewanella tabrizica</name>
    <dbReference type="NCBI Taxonomy" id="671278"/>
    <lineage>
        <taxon>Bacteria</taxon>
        <taxon>Pseudomonadati</taxon>
        <taxon>Pseudomonadota</taxon>
        <taxon>Gammaproteobacteria</taxon>
        <taxon>Alteromonadales</taxon>
        <taxon>Alteromonadaceae</taxon>
        <taxon>Alishewanella</taxon>
    </lineage>
</organism>
<evidence type="ECO:0000313" key="1">
    <source>
        <dbReference type="EMBL" id="GGW73953.1"/>
    </source>
</evidence>
<dbReference type="Proteomes" id="UP000634667">
    <property type="component" value="Unassembled WGS sequence"/>
</dbReference>
<sequence length="54" mass="6019">MTMPSIKNEQEYAAALAAIDQLLEAGPGTPEGEKFDTLAKMIEEYDDIHHKLNE</sequence>
<proteinExistence type="predicted"/>
<accession>A0ABQ2WX35</accession>
<dbReference type="RefSeq" id="WP_189484271.1">
    <property type="nucleotide sequence ID" value="NZ_BMYR01000026.1"/>
</dbReference>
<dbReference type="EMBL" id="BMYR01000026">
    <property type="protein sequence ID" value="GGW73953.1"/>
    <property type="molecule type" value="Genomic_DNA"/>
</dbReference>
<gene>
    <name evidence="1" type="ORF">GCM10008111_32240</name>
</gene>
<protein>
    <recommendedName>
        <fullName evidence="3">Transcriptional regulator</fullName>
    </recommendedName>
</protein>
<comment type="caution">
    <text evidence="1">The sequence shown here is derived from an EMBL/GenBank/DDBJ whole genome shotgun (WGS) entry which is preliminary data.</text>
</comment>
<name>A0ABQ2WX35_9ALTE</name>
<evidence type="ECO:0000313" key="2">
    <source>
        <dbReference type="Proteomes" id="UP000634667"/>
    </source>
</evidence>
<keyword evidence="2" id="KW-1185">Reference proteome</keyword>
<reference evidence="2" key="1">
    <citation type="journal article" date="2019" name="Int. J. Syst. Evol. Microbiol.">
        <title>The Global Catalogue of Microorganisms (GCM) 10K type strain sequencing project: providing services to taxonomists for standard genome sequencing and annotation.</title>
        <authorList>
            <consortium name="The Broad Institute Genomics Platform"/>
            <consortium name="The Broad Institute Genome Sequencing Center for Infectious Disease"/>
            <person name="Wu L."/>
            <person name="Ma J."/>
        </authorList>
    </citation>
    <scope>NUCLEOTIDE SEQUENCE [LARGE SCALE GENOMIC DNA]</scope>
    <source>
        <strain evidence="2">KCTC 23723</strain>
    </source>
</reference>